<dbReference type="InterPro" id="IPR011344">
    <property type="entry name" value="ssDNA-bd"/>
</dbReference>
<keyword evidence="1 2" id="KW-0238">DNA-binding</keyword>
<evidence type="ECO:0000256" key="2">
    <source>
        <dbReference type="HAMAP-Rule" id="MF_00984"/>
    </source>
</evidence>
<gene>
    <name evidence="5" type="ORF">SAMN04489714_0017</name>
</gene>
<evidence type="ECO:0000256" key="4">
    <source>
        <dbReference type="SAM" id="MobiDB-lite"/>
    </source>
</evidence>
<evidence type="ECO:0000313" key="5">
    <source>
        <dbReference type="EMBL" id="SDT85361.1"/>
    </source>
</evidence>
<comment type="caution">
    <text evidence="2">Lacks conserved residue(s) required for the propagation of feature annotation.</text>
</comment>
<evidence type="ECO:0000313" key="6">
    <source>
        <dbReference type="Proteomes" id="UP000198976"/>
    </source>
</evidence>
<dbReference type="NCBIfam" id="TIGR00621">
    <property type="entry name" value="ssb"/>
    <property type="match status" value="1"/>
</dbReference>
<sequence>MAGEPVVTIVGNLTRDPELRFTSSGVAVADFSVAMTPRSFDRSANEWRDGDTQFYRCSVWRDAAENVAETLRKGMRVIVQGRLTLRSYETRDGQQRSELSLQVDEVGPSLRYAKAEVTRIPRGDSGQGGYSQGGYQSQSGAGAQGGSGSYQGGYSQGGGQQGGYGQQQGSYNAPAGGSTSDPWRTEGASSFGEEPPF</sequence>
<evidence type="ECO:0000256" key="1">
    <source>
        <dbReference type="ARBA" id="ARBA00023125"/>
    </source>
</evidence>
<reference evidence="5 6" key="1">
    <citation type="submission" date="2016-10" db="EMBL/GenBank/DDBJ databases">
        <authorList>
            <person name="Varghese N."/>
            <person name="Submissions S."/>
        </authorList>
    </citation>
    <scope>NUCLEOTIDE SEQUENCE [LARGE SCALE GENOMIC DNA]</scope>
    <source>
        <strain evidence="5 6">DSM 9169</strain>
    </source>
</reference>
<dbReference type="Pfam" id="PF00436">
    <property type="entry name" value="SSB"/>
    <property type="match status" value="1"/>
</dbReference>
<organism evidence="5 6">
    <name type="scientific">Schaalia radingae</name>
    <dbReference type="NCBI Taxonomy" id="131110"/>
    <lineage>
        <taxon>Bacteria</taxon>
        <taxon>Bacillati</taxon>
        <taxon>Actinomycetota</taxon>
        <taxon>Actinomycetes</taxon>
        <taxon>Actinomycetales</taxon>
        <taxon>Actinomycetaceae</taxon>
        <taxon>Schaalia</taxon>
    </lineage>
</organism>
<dbReference type="SUPFAM" id="SSF50249">
    <property type="entry name" value="Nucleic acid-binding proteins"/>
    <property type="match status" value="1"/>
</dbReference>
<dbReference type="PANTHER" id="PTHR10302:SF27">
    <property type="entry name" value="SINGLE-STRANDED DNA-BINDING PROTEIN"/>
    <property type="match status" value="1"/>
</dbReference>
<name>A0ABY0V4I9_9ACTO</name>
<keyword evidence="6" id="KW-1185">Reference proteome</keyword>
<evidence type="ECO:0000256" key="3">
    <source>
        <dbReference type="RuleBase" id="RU000524"/>
    </source>
</evidence>
<dbReference type="InterPro" id="IPR000424">
    <property type="entry name" value="Primosome_PriB/ssb"/>
</dbReference>
<accession>A0ABY0V4I9</accession>
<protein>
    <recommendedName>
        <fullName evidence="2 3">Single-stranded DNA-binding protein</fullName>
        <shortName evidence="2">SSB</shortName>
    </recommendedName>
</protein>
<feature type="region of interest" description="Disordered" evidence="4">
    <location>
        <begin position="114"/>
        <end position="197"/>
    </location>
</feature>
<dbReference type="Proteomes" id="UP000198976">
    <property type="component" value="Chromosome I"/>
</dbReference>
<dbReference type="RefSeq" id="WP_092648036.1">
    <property type="nucleotide sequence ID" value="NZ_LT629792.1"/>
</dbReference>
<dbReference type="CDD" id="cd04496">
    <property type="entry name" value="SSB_OBF"/>
    <property type="match status" value="1"/>
</dbReference>
<dbReference type="EMBL" id="LT629792">
    <property type="protein sequence ID" value="SDT85361.1"/>
    <property type="molecule type" value="Genomic_DNA"/>
</dbReference>
<comment type="subunit">
    <text evidence="2">Homotetramer.</text>
</comment>
<dbReference type="InterPro" id="IPR012340">
    <property type="entry name" value="NA-bd_OB-fold"/>
</dbReference>
<dbReference type="Gene3D" id="2.40.50.140">
    <property type="entry name" value="Nucleic acid-binding proteins"/>
    <property type="match status" value="1"/>
</dbReference>
<dbReference type="PANTHER" id="PTHR10302">
    <property type="entry name" value="SINGLE-STRANDED DNA-BINDING PROTEIN"/>
    <property type="match status" value="1"/>
</dbReference>
<dbReference type="PROSITE" id="PS50935">
    <property type="entry name" value="SSB"/>
    <property type="match status" value="1"/>
</dbReference>
<proteinExistence type="inferred from homology"/>
<dbReference type="NCBIfam" id="NF005851">
    <property type="entry name" value="PRK07772.1"/>
    <property type="match status" value="1"/>
</dbReference>
<dbReference type="HAMAP" id="MF_00984">
    <property type="entry name" value="SSB"/>
    <property type="match status" value="1"/>
</dbReference>
<feature type="compositionally biased region" description="Gly residues" evidence="4">
    <location>
        <begin position="142"/>
        <end position="166"/>
    </location>
</feature>